<dbReference type="SUPFAM" id="SSF53474">
    <property type="entry name" value="alpha/beta-Hydrolases"/>
    <property type="match status" value="1"/>
</dbReference>
<dbReference type="PRINTS" id="PR00412">
    <property type="entry name" value="EPOXHYDRLASE"/>
</dbReference>
<feature type="domain" description="Epoxide hydrolase N-terminal" evidence="5">
    <location>
        <begin position="8"/>
        <end position="113"/>
    </location>
</feature>
<evidence type="ECO:0000259" key="5">
    <source>
        <dbReference type="Pfam" id="PF06441"/>
    </source>
</evidence>
<dbReference type="EMBL" id="WEGI01000006">
    <property type="protein sequence ID" value="MQY27687.1"/>
    <property type="molecule type" value="Genomic_DNA"/>
</dbReference>
<feature type="active site" description="Proton acceptor" evidence="4">
    <location>
        <position position="335"/>
    </location>
</feature>
<comment type="similarity">
    <text evidence="1">Belongs to the peptidase S33 family.</text>
</comment>
<dbReference type="PANTHER" id="PTHR21661">
    <property type="entry name" value="EPOXIDE HYDROLASE 1-RELATED"/>
    <property type="match status" value="1"/>
</dbReference>
<evidence type="ECO:0000256" key="1">
    <source>
        <dbReference type="ARBA" id="ARBA00010088"/>
    </source>
</evidence>
<evidence type="ECO:0000313" key="7">
    <source>
        <dbReference type="Proteomes" id="UP000431401"/>
    </source>
</evidence>
<keyword evidence="2" id="KW-0058">Aromatic hydrocarbons catabolism</keyword>
<organism evidence="6 7">
    <name type="scientific">Nocardia aurantia</name>
    <dbReference type="NCBI Taxonomy" id="2585199"/>
    <lineage>
        <taxon>Bacteria</taxon>
        <taxon>Bacillati</taxon>
        <taxon>Actinomycetota</taxon>
        <taxon>Actinomycetes</taxon>
        <taxon>Mycobacteriales</taxon>
        <taxon>Nocardiaceae</taxon>
        <taxon>Nocardia</taxon>
    </lineage>
</organism>
<dbReference type="GO" id="GO:0097176">
    <property type="term" value="P:epoxide metabolic process"/>
    <property type="evidence" value="ECO:0007669"/>
    <property type="project" value="TreeGrafter"/>
</dbReference>
<feature type="active site" description="Nucleophile" evidence="4">
    <location>
        <position position="182"/>
    </location>
</feature>
<reference evidence="6 7" key="1">
    <citation type="submission" date="2019-10" db="EMBL/GenBank/DDBJ databases">
        <title>Nocardia macrotermitis sp. nov. and Nocardia aurantia sp. nov., isolated from the gut of fungus growing-termite Macrotermes natalensis.</title>
        <authorList>
            <person name="Benndorf R."/>
            <person name="Schwitalla J."/>
            <person name="Martin K."/>
            <person name="De Beer W."/>
            <person name="Kaster A.-K."/>
            <person name="Vollmers J."/>
            <person name="Poulsen M."/>
            <person name="Beemelmanns C."/>
        </authorList>
    </citation>
    <scope>NUCLEOTIDE SEQUENCE [LARGE SCALE GENOMIC DNA]</scope>
    <source>
        <strain evidence="6 7">RB56</strain>
    </source>
</reference>
<dbReference type="InterPro" id="IPR010497">
    <property type="entry name" value="Epoxide_hydro_N"/>
</dbReference>
<comment type="caution">
    <text evidence="6">The sequence shown here is derived from an EMBL/GenBank/DDBJ whole genome shotgun (WGS) entry which is preliminary data.</text>
</comment>
<accession>A0A7K0DQ78</accession>
<keyword evidence="7" id="KW-1185">Reference proteome</keyword>
<dbReference type="RefSeq" id="WP_319943074.1">
    <property type="nucleotide sequence ID" value="NZ_WEGI01000006.1"/>
</dbReference>
<evidence type="ECO:0000313" key="6">
    <source>
        <dbReference type="EMBL" id="MQY27687.1"/>
    </source>
</evidence>
<dbReference type="InterPro" id="IPR000639">
    <property type="entry name" value="Epox_hydrolase-like"/>
</dbReference>
<gene>
    <name evidence="6" type="ORF">NRB56_32700</name>
</gene>
<feature type="active site" description="Proton donor" evidence="4">
    <location>
        <position position="278"/>
    </location>
</feature>
<evidence type="ECO:0000256" key="2">
    <source>
        <dbReference type="ARBA" id="ARBA00022797"/>
    </source>
</evidence>
<evidence type="ECO:0000256" key="3">
    <source>
        <dbReference type="ARBA" id="ARBA00022801"/>
    </source>
</evidence>
<dbReference type="GO" id="GO:0004301">
    <property type="term" value="F:epoxide hydrolase activity"/>
    <property type="evidence" value="ECO:0007669"/>
    <property type="project" value="TreeGrafter"/>
</dbReference>
<dbReference type="Pfam" id="PF06441">
    <property type="entry name" value="EHN"/>
    <property type="match status" value="1"/>
</dbReference>
<evidence type="ECO:0000256" key="4">
    <source>
        <dbReference type="PIRSR" id="PIRSR001112-1"/>
    </source>
</evidence>
<dbReference type="AlphaFoldDB" id="A0A7K0DQ78"/>
<protein>
    <recommendedName>
        <fullName evidence="5">Epoxide hydrolase N-terminal domain-containing protein</fullName>
    </recommendedName>
</protein>
<keyword evidence="3" id="KW-0378">Hydrolase</keyword>
<dbReference type="Gene3D" id="3.40.50.1820">
    <property type="entry name" value="alpha/beta hydrolase"/>
    <property type="match status" value="2"/>
</dbReference>
<dbReference type="InterPro" id="IPR029058">
    <property type="entry name" value="AB_hydrolase_fold"/>
</dbReference>
<name>A0A7K0DQ78_9NOCA</name>
<sequence>MTAEGTAVRPFRIEVPDSELAELRDRLDRVRWEPEPRGADAGYGIAQEVVRDLVTRWRERYDWRPWEARLNAYPQFVTTIDSATMHFLDIRSPQPDAVPLLLGHGWPGSVTEYLDVIGPLTEPRAHGVDSGPAFDLVIPSLPGSGWSGPTPDVGWNPRRIARAWSELMRRRGYRRYGVAGNDWGSFIAPELGRAAPEEVIGVHVTQVFPAGPGEIHASPYGHVHAGAPHTVAYALTDSPVGLLAWTAQCMTGLDPDALLTHVTIQWVTGTAGSALRIYAEEDRQQPPNGPTTLPVELAVPVGVAQFAGDWPSDRVLADFPHPGPLSFRGYDRGGHYAARQAPDLLAADLRAFFTECLGAQRRAPGPGPGLRG</sequence>
<proteinExistence type="inferred from homology"/>
<dbReference type="PANTHER" id="PTHR21661:SF35">
    <property type="entry name" value="EPOXIDE HYDROLASE"/>
    <property type="match status" value="1"/>
</dbReference>
<dbReference type="Proteomes" id="UP000431401">
    <property type="component" value="Unassembled WGS sequence"/>
</dbReference>
<dbReference type="PIRSF" id="PIRSF001112">
    <property type="entry name" value="Epoxide_hydrolase"/>
    <property type="match status" value="1"/>
</dbReference>
<dbReference type="InterPro" id="IPR016292">
    <property type="entry name" value="Epoxide_hydrolase"/>
</dbReference>